<protein>
    <submittedName>
        <fullName evidence="1">Uncharacterized protein</fullName>
    </submittedName>
</protein>
<gene>
    <name evidence="1" type="ORF">BV22DRAFT_1040166</name>
</gene>
<accession>A0ACB8B3N5</accession>
<dbReference type="EMBL" id="MU266600">
    <property type="protein sequence ID" value="KAH7920150.1"/>
    <property type="molecule type" value="Genomic_DNA"/>
</dbReference>
<sequence>MILPTQHGIFPVDMSTPISNVVLMPTLLQVPVLRGHVSCIWPGACSYLVGVGEGMIVLAKVSTPEHSADLHAYPFPPAWSSGATLKRDCLITQEHVRRLAEEPLQYIKGDMIWPMEPVLYP</sequence>
<name>A0ACB8B3N5_9AGAM</name>
<comment type="caution">
    <text evidence="1">The sequence shown here is derived from an EMBL/GenBank/DDBJ whole genome shotgun (WGS) entry which is preliminary data.</text>
</comment>
<dbReference type="Proteomes" id="UP000790709">
    <property type="component" value="Unassembled WGS sequence"/>
</dbReference>
<keyword evidence="2" id="KW-1185">Reference proteome</keyword>
<organism evidence="1 2">
    <name type="scientific">Leucogyrophana mollusca</name>
    <dbReference type="NCBI Taxonomy" id="85980"/>
    <lineage>
        <taxon>Eukaryota</taxon>
        <taxon>Fungi</taxon>
        <taxon>Dikarya</taxon>
        <taxon>Basidiomycota</taxon>
        <taxon>Agaricomycotina</taxon>
        <taxon>Agaricomycetes</taxon>
        <taxon>Agaricomycetidae</taxon>
        <taxon>Boletales</taxon>
        <taxon>Boletales incertae sedis</taxon>
        <taxon>Leucogyrophana</taxon>
    </lineage>
</organism>
<evidence type="ECO:0000313" key="1">
    <source>
        <dbReference type="EMBL" id="KAH7920150.1"/>
    </source>
</evidence>
<reference evidence="1" key="1">
    <citation type="journal article" date="2021" name="New Phytol.">
        <title>Evolutionary innovations through gain and loss of genes in the ectomycorrhizal Boletales.</title>
        <authorList>
            <person name="Wu G."/>
            <person name="Miyauchi S."/>
            <person name="Morin E."/>
            <person name="Kuo A."/>
            <person name="Drula E."/>
            <person name="Varga T."/>
            <person name="Kohler A."/>
            <person name="Feng B."/>
            <person name="Cao Y."/>
            <person name="Lipzen A."/>
            <person name="Daum C."/>
            <person name="Hundley H."/>
            <person name="Pangilinan J."/>
            <person name="Johnson J."/>
            <person name="Barry K."/>
            <person name="LaButti K."/>
            <person name="Ng V."/>
            <person name="Ahrendt S."/>
            <person name="Min B."/>
            <person name="Choi I.G."/>
            <person name="Park H."/>
            <person name="Plett J.M."/>
            <person name="Magnuson J."/>
            <person name="Spatafora J.W."/>
            <person name="Nagy L.G."/>
            <person name="Henrissat B."/>
            <person name="Grigoriev I.V."/>
            <person name="Yang Z.L."/>
            <person name="Xu J."/>
            <person name="Martin F.M."/>
        </authorList>
    </citation>
    <scope>NUCLEOTIDE SEQUENCE</scope>
    <source>
        <strain evidence="1">KUC20120723A-06</strain>
    </source>
</reference>
<proteinExistence type="predicted"/>
<evidence type="ECO:0000313" key="2">
    <source>
        <dbReference type="Proteomes" id="UP000790709"/>
    </source>
</evidence>